<evidence type="ECO:0000313" key="1">
    <source>
        <dbReference type="EMBL" id="KAJ6853524.1"/>
    </source>
</evidence>
<reference evidence="1" key="1">
    <citation type="journal article" date="2023" name="GigaByte">
        <title>Genome assembly of the bearded iris, Iris pallida Lam.</title>
        <authorList>
            <person name="Bruccoleri R.E."/>
            <person name="Oakeley E.J."/>
            <person name="Faust A.M.E."/>
            <person name="Altorfer M."/>
            <person name="Dessus-Babus S."/>
            <person name="Burckhardt D."/>
            <person name="Oertli M."/>
            <person name="Naumann U."/>
            <person name="Petersen F."/>
            <person name="Wong J."/>
        </authorList>
    </citation>
    <scope>NUCLEOTIDE SEQUENCE</scope>
    <source>
        <strain evidence="1">GSM-AAB239-AS_SAM_17_03QT</strain>
    </source>
</reference>
<reference evidence="1" key="2">
    <citation type="submission" date="2023-04" db="EMBL/GenBank/DDBJ databases">
        <authorList>
            <person name="Bruccoleri R.E."/>
            <person name="Oakeley E.J."/>
            <person name="Faust A.-M."/>
            <person name="Dessus-Babus S."/>
            <person name="Altorfer M."/>
            <person name="Burckhardt D."/>
            <person name="Oertli M."/>
            <person name="Naumann U."/>
            <person name="Petersen F."/>
            <person name="Wong J."/>
        </authorList>
    </citation>
    <scope>NUCLEOTIDE SEQUENCE</scope>
    <source>
        <strain evidence="1">GSM-AAB239-AS_SAM_17_03QT</strain>
        <tissue evidence="1">Leaf</tissue>
    </source>
</reference>
<gene>
    <name evidence="1" type="ORF">M6B38_249525</name>
</gene>
<dbReference type="EMBL" id="JANAVB010000598">
    <property type="protein sequence ID" value="KAJ6853524.1"/>
    <property type="molecule type" value="Genomic_DNA"/>
</dbReference>
<comment type="caution">
    <text evidence="1">The sequence shown here is derived from an EMBL/GenBank/DDBJ whole genome shotgun (WGS) entry which is preliminary data.</text>
</comment>
<protein>
    <submittedName>
        <fullName evidence="1">Uncharacterized protein</fullName>
    </submittedName>
</protein>
<name>A0AAX6IL30_IRIPA</name>
<evidence type="ECO:0000313" key="2">
    <source>
        <dbReference type="Proteomes" id="UP001140949"/>
    </source>
</evidence>
<organism evidence="1 2">
    <name type="scientific">Iris pallida</name>
    <name type="common">Sweet iris</name>
    <dbReference type="NCBI Taxonomy" id="29817"/>
    <lineage>
        <taxon>Eukaryota</taxon>
        <taxon>Viridiplantae</taxon>
        <taxon>Streptophyta</taxon>
        <taxon>Embryophyta</taxon>
        <taxon>Tracheophyta</taxon>
        <taxon>Spermatophyta</taxon>
        <taxon>Magnoliopsida</taxon>
        <taxon>Liliopsida</taxon>
        <taxon>Asparagales</taxon>
        <taxon>Iridaceae</taxon>
        <taxon>Iridoideae</taxon>
        <taxon>Irideae</taxon>
        <taxon>Iris</taxon>
    </lineage>
</organism>
<sequence length="123" mass="14069">MLSGTGDKLDVSSCWILRPTKASMSWIGFLVNCFQDCVKMVLDEAKTITDEEAYCRTRACEDLNAEVSSTVYHTGEYGVRENLVRMFTSEVRKRESGENLKLRVKGFVSWLWVSPFGLQRLVF</sequence>
<dbReference type="AlphaFoldDB" id="A0AAX6IL30"/>
<dbReference type="Proteomes" id="UP001140949">
    <property type="component" value="Unassembled WGS sequence"/>
</dbReference>
<proteinExistence type="predicted"/>
<keyword evidence="2" id="KW-1185">Reference proteome</keyword>
<accession>A0AAX6IL30</accession>